<organism evidence="1 2">
    <name type="scientific">Sphingobacterium multivorum</name>
    <dbReference type="NCBI Taxonomy" id="28454"/>
    <lineage>
        <taxon>Bacteria</taxon>
        <taxon>Pseudomonadati</taxon>
        <taxon>Bacteroidota</taxon>
        <taxon>Sphingobacteriia</taxon>
        <taxon>Sphingobacteriales</taxon>
        <taxon>Sphingobacteriaceae</taxon>
        <taxon>Sphingobacterium</taxon>
    </lineage>
</organism>
<proteinExistence type="predicted"/>
<evidence type="ECO:0000313" key="2">
    <source>
        <dbReference type="Proteomes" id="UP000251241"/>
    </source>
</evidence>
<name>A0A2X2LSS1_SPHMU</name>
<reference evidence="1 2" key="1">
    <citation type="submission" date="2018-06" db="EMBL/GenBank/DDBJ databases">
        <authorList>
            <consortium name="Pathogen Informatics"/>
            <person name="Doyle S."/>
        </authorList>
    </citation>
    <scope>NUCLEOTIDE SEQUENCE [LARGE SCALE GENOMIC DNA]</scope>
    <source>
        <strain evidence="1 2">NCTC11343</strain>
    </source>
</reference>
<evidence type="ECO:0000313" key="1">
    <source>
        <dbReference type="EMBL" id="SPZ92530.1"/>
    </source>
</evidence>
<dbReference type="EMBL" id="UAUU01000011">
    <property type="protein sequence ID" value="SPZ92530.1"/>
    <property type="molecule type" value="Genomic_DNA"/>
</dbReference>
<gene>
    <name evidence="1" type="ORF">NCTC11343_04557</name>
</gene>
<sequence length="38" mass="4322">MGYKLDDETKNRITNTIKAEQYGIIKEGTSRKGTKLGY</sequence>
<accession>A0A2X2LSS1</accession>
<dbReference type="Proteomes" id="UP000251241">
    <property type="component" value="Unassembled WGS sequence"/>
</dbReference>
<dbReference type="AlphaFoldDB" id="A0A2X2LSS1"/>
<protein>
    <submittedName>
        <fullName evidence="1">Uncharacterized protein</fullName>
    </submittedName>
</protein>